<dbReference type="Proteomes" id="UP000028302">
    <property type="component" value="Unassembled WGS sequence"/>
</dbReference>
<evidence type="ECO:0000256" key="3">
    <source>
        <dbReference type="ARBA" id="ARBA00023125"/>
    </source>
</evidence>
<evidence type="ECO:0000256" key="2">
    <source>
        <dbReference type="ARBA" id="ARBA00023015"/>
    </source>
</evidence>
<reference evidence="6 7" key="1">
    <citation type="submission" date="2013-03" db="EMBL/GenBank/DDBJ databases">
        <title>Salinisphaera hydrothermalis C41B8 Genome Sequencing.</title>
        <authorList>
            <person name="Li C."/>
            <person name="Lai Q."/>
            <person name="Shao Z."/>
        </authorList>
    </citation>
    <scope>NUCLEOTIDE SEQUENCE [LARGE SCALE GENOMIC DNA]</scope>
    <source>
        <strain evidence="6 7">C41B8</strain>
    </source>
</reference>
<dbReference type="PROSITE" id="PS50931">
    <property type="entry name" value="HTH_LYSR"/>
    <property type="match status" value="1"/>
</dbReference>
<dbReference type="PATRIC" id="fig|1304275.5.peg.3712"/>
<dbReference type="FunFam" id="1.10.10.10:FF:000001">
    <property type="entry name" value="LysR family transcriptional regulator"/>
    <property type="match status" value="1"/>
</dbReference>
<dbReference type="OrthoDB" id="8850588at2"/>
<organism evidence="6 7">
    <name type="scientific">Salinisphaera hydrothermalis (strain C41B8)</name>
    <dbReference type="NCBI Taxonomy" id="1304275"/>
    <lineage>
        <taxon>Bacteria</taxon>
        <taxon>Pseudomonadati</taxon>
        <taxon>Pseudomonadota</taxon>
        <taxon>Gammaproteobacteria</taxon>
        <taxon>Salinisphaerales</taxon>
        <taxon>Salinisphaeraceae</taxon>
        <taxon>Salinisphaera</taxon>
    </lineage>
</organism>
<protein>
    <submittedName>
        <fullName evidence="6">LysR family transcriptional regulator</fullName>
    </submittedName>
</protein>
<keyword evidence="2" id="KW-0805">Transcription regulation</keyword>
<sequence>MNLRHLAVFHAVARLGSLSRAGQELHVTQPALSRELRAFEQRLGVRLFDRHPRGMRLTEPGRLLAGYADRLFAIEAEASAAMSAAASARRGRLAIGASNTVGTYVLPAILASFRRDQPEVDIALHVDNTQHVAEGVADMRYLVGFIEGPLHVDGLTAALFRTDVIVPVVAAALPDGRTHADLPLLLREPGSGTRELIDERIATTPMAQAPVMEFSNTEALKQAVIHGGGVAWLPRIAITGELERGQLRIFGAQSLQITRELRLITRRNAYLPPVAEAFIDAAMRGV</sequence>
<dbReference type="PRINTS" id="PR00039">
    <property type="entry name" value="HTHLYSR"/>
</dbReference>
<comment type="caution">
    <text evidence="6">The sequence shown here is derived from an EMBL/GenBank/DDBJ whole genome shotgun (WGS) entry which is preliminary data.</text>
</comment>
<dbReference type="InterPro" id="IPR005119">
    <property type="entry name" value="LysR_subst-bd"/>
</dbReference>
<evidence type="ECO:0000259" key="5">
    <source>
        <dbReference type="PROSITE" id="PS50931"/>
    </source>
</evidence>
<feature type="domain" description="HTH lysR-type" evidence="5">
    <location>
        <begin position="1"/>
        <end position="58"/>
    </location>
</feature>
<dbReference type="InterPro" id="IPR000847">
    <property type="entry name" value="LysR_HTH_N"/>
</dbReference>
<evidence type="ECO:0000313" key="7">
    <source>
        <dbReference type="Proteomes" id="UP000028302"/>
    </source>
</evidence>
<gene>
    <name evidence="6" type="ORF">C41B8_18176</name>
</gene>
<dbReference type="GO" id="GO:0000976">
    <property type="term" value="F:transcription cis-regulatory region binding"/>
    <property type="evidence" value="ECO:0007669"/>
    <property type="project" value="TreeGrafter"/>
</dbReference>
<dbReference type="SUPFAM" id="SSF53850">
    <property type="entry name" value="Periplasmic binding protein-like II"/>
    <property type="match status" value="1"/>
</dbReference>
<dbReference type="Pfam" id="PF00126">
    <property type="entry name" value="HTH_1"/>
    <property type="match status" value="1"/>
</dbReference>
<name>A0A084IGG1_SALHC</name>
<keyword evidence="3" id="KW-0238">DNA-binding</keyword>
<dbReference type="STRING" id="1304275.C41B8_18176"/>
<comment type="similarity">
    <text evidence="1">Belongs to the LysR transcriptional regulatory family.</text>
</comment>
<evidence type="ECO:0000256" key="4">
    <source>
        <dbReference type="ARBA" id="ARBA00023163"/>
    </source>
</evidence>
<dbReference type="PANTHER" id="PTHR30126">
    <property type="entry name" value="HTH-TYPE TRANSCRIPTIONAL REGULATOR"/>
    <property type="match status" value="1"/>
</dbReference>
<evidence type="ECO:0000313" key="6">
    <source>
        <dbReference type="EMBL" id="KEZ75795.1"/>
    </source>
</evidence>
<dbReference type="Pfam" id="PF03466">
    <property type="entry name" value="LysR_substrate"/>
    <property type="match status" value="1"/>
</dbReference>
<dbReference type="EMBL" id="APNK01000052">
    <property type="protein sequence ID" value="KEZ75795.1"/>
    <property type="molecule type" value="Genomic_DNA"/>
</dbReference>
<keyword evidence="7" id="KW-1185">Reference proteome</keyword>
<dbReference type="InterPro" id="IPR036388">
    <property type="entry name" value="WH-like_DNA-bd_sf"/>
</dbReference>
<dbReference type="InterPro" id="IPR036390">
    <property type="entry name" value="WH_DNA-bd_sf"/>
</dbReference>
<proteinExistence type="inferred from homology"/>
<evidence type="ECO:0000256" key="1">
    <source>
        <dbReference type="ARBA" id="ARBA00009437"/>
    </source>
</evidence>
<dbReference type="AlphaFoldDB" id="A0A084IGG1"/>
<keyword evidence="4" id="KW-0804">Transcription</keyword>
<accession>A0A084IGG1</accession>
<dbReference type="Gene3D" id="1.10.10.10">
    <property type="entry name" value="Winged helix-like DNA-binding domain superfamily/Winged helix DNA-binding domain"/>
    <property type="match status" value="1"/>
</dbReference>
<dbReference type="PANTHER" id="PTHR30126:SF39">
    <property type="entry name" value="HTH-TYPE TRANSCRIPTIONAL REGULATOR CYSL"/>
    <property type="match status" value="1"/>
</dbReference>
<dbReference type="SUPFAM" id="SSF46785">
    <property type="entry name" value="Winged helix' DNA-binding domain"/>
    <property type="match status" value="1"/>
</dbReference>
<dbReference type="Gene3D" id="3.40.190.290">
    <property type="match status" value="1"/>
</dbReference>
<dbReference type="GO" id="GO:0003700">
    <property type="term" value="F:DNA-binding transcription factor activity"/>
    <property type="evidence" value="ECO:0007669"/>
    <property type="project" value="InterPro"/>
</dbReference>
<dbReference type="eggNOG" id="COG0583">
    <property type="taxonomic scope" value="Bacteria"/>
</dbReference>